<dbReference type="GO" id="GO:0008725">
    <property type="term" value="F:DNA-3-methyladenine glycosylase activity"/>
    <property type="evidence" value="ECO:0007669"/>
    <property type="project" value="InterPro"/>
</dbReference>
<feature type="binding site" evidence="1">
    <location>
        <position position="176"/>
    </location>
    <ligand>
        <name>Zn(2+)</name>
        <dbReference type="ChEBI" id="CHEBI:29105"/>
    </ligand>
</feature>
<dbReference type="GO" id="GO:0046872">
    <property type="term" value="F:metal ion binding"/>
    <property type="evidence" value="ECO:0007669"/>
    <property type="project" value="UniProtKB-KW"/>
</dbReference>
<name>A0A6N8U843_9FIRM</name>
<sequence length="188" mass="22204">MSEKKRCCWAENVDDIYVRYHDEEWGRPVYDDHKLFEMLVLESFQAGLSWITILKKRENFRRAFDNFDVDMIMHYDEAKVASLMQDKGIIRNQLKIRAAISNAKIFRSLQEEYGSFHEYLWQYTNHQIIIRQGEDMPIHTALSDQIAADLKARGMKFFGTVIVYSYLQAVGVVNDHEPKCFLSPQREV</sequence>
<dbReference type="InterPro" id="IPR052891">
    <property type="entry name" value="DNA-3mA_glycosylase"/>
</dbReference>
<dbReference type="RefSeq" id="WP_160624948.1">
    <property type="nucleotide sequence ID" value="NZ_WUUQ01000002.1"/>
</dbReference>
<dbReference type="PANTHER" id="PTHR30037">
    <property type="entry name" value="DNA-3-METHYLADENINE GLYCOSYLASE 1"/>
    <property type="match status" value="1"/>
</dbReference>
<keyword evidence="3" id="KW-1185">Reference proteome</keyword>
<feature type="binding site" evidence="1">
    <location>
        <position position="21"/>
    </location>
    <ligand>
        <name>Zn(2+)</name>
        <dbReference type="ChEBI" id="CHEBI:29105"/>
    </ligand>
</feature>
<dbReference type="EMBL" id="WUUQ01000002">
    <property type="protein sequence ID" value="MXQ73504.1"/>
    <property type="molecule type" value="Genomic_DNA"/>
</dbReference>
<feature type="binding site" evidence="1">
    <location>
        <position position="180"/>
    </location>
    <ligand>
        <name>Zn(2+)</name>
        <dbReference type="ChEBI" id="CHEBI:29105"/>
    </ligand>
</feature>
<keyword evidence="1" id="KW-0479">Metal-binding</keyword>
<dbReference type="InterPro" id="IPR011257">
    <property type="entry name" value="DNA_glycosylase"/>
</dbReference>
<evidence type="ECO:0000313" key="2">
    <source>
        <dbReference type="EMBL" id="MXQ73504.1"/>
    </source>
</evidence>
<keyword evidence="1" id="KW-0862">Zinc</keyword>
<dbReference type="Proteomes" id="UP000434036">
    <property type="component" value="Unassembled WGS sequence"/>
</dbReference>
<organism evidence="2 3">
    <name type="scientific">Copranaerobaculum intestinale</name>
    <dbReference type="NCBI Taxonomy" id="2692629"/>
    <lineage>
        <taxon>Bacteria</taxon>
        <taxon>Bacillati</taxon>
        <taxon>Bacillota</taxon>
        <taxon>Erysipelotrichia</taxon>
        <taxon>Erysipelotrichales</taxon>
        <taxon>Erysipelotrichaceae</taxon>
        <taxon>Copranaerobaculum</taxon>
    </lineage>
</organism>
<comment type="caution">
    <text evidence="2">The sequence shown here is derived from an EMBL/GenBank/DDBJ whole genome shotgun (WGS) entry which is preliminary data.</text>
</comment>
<accession>A0A6N8U843</accession>
<dbReference type="GO" id="GO:0006284">
    <property type="term" value="P:base-excision repair"/>
    <property type="evidence" value="ECO:0007669"/>
    <property type="project" value="InterPro"/>
</dbReference>
<dbReference type="SUPFAM" id="SSF48150">
    <property type="entry name" value="DNA-glycosylase"/>
    <property type="match status" value="1"/>
</dbReference>
<evidence type="ECO:0000256" key="1">
    <source>
        <dbReference type="PIRSR" id="PIRSR605019-1"/>
    </source>
</evidence>
<dbReference type="Pfam" id="PF03352">
    <property type="entry name" value="Adenine_glyco"/>
    <property type="match status" value="1"/>
</dbReference>
<dbReference type="AlphaFoldDB" id="A0A6N8U843"/>
<dbReference type="InterPro" id="IPR005019">
    <property type="entry name" value="Adenine_glyco"/>
</dbReference>
<evidence type="ECO:0000313" key="3">
    <source>
        <dbReference type="Proteomes" id="UP000434036"/>
    </source>
</evidence>
<reference evidence="2 3" key="1">
    <citation type="submission" date="2019-12" db="EMBL/GenBank/DDBJ databases">
        <authorList>
            <person name="Yang R."/>
        </authorList>
    </citation>
    <scope>NUCLEOTIDE SEQUENCE [LARGE SCALE GENOMIC DNA]</scope>
    <source>
        <strain evidence="2 3">DONG20-135</strain>
    </source>
</reference>
<protein>
    <submittedName>
        <fullName evidence="2">DNA-3-methyladenine glycosylase I</fullName>
    </submittedName>
</protein>
<gene>
    <name evidence="2" type="ORF">GSF08_06105</name>
</gene>
<reference evidence="2 3" key="2">
    <citation type="submission" date="2020-01" db="EMBL/GenBank/DDBJ databases">
        <title>Clostridiaceae sp. nov. isolated from the gut of human by culturomics.</title>
        <authorList>
            <person name="Chang Y."/>
        </authorList>
    </citation>
    <scope>NUCLEOTIDE SEQUENCE [LARGE SCALE GENOMIC DNA]</scope>
    <source>
        <strain evidence="2 3">DONG20-135</strain>
    </source>
</reference>
<feature type="binding site" evidence="1">
    <location>
        <position position="7"/>
    </location>
    <ligand>
        <name>Zn(2+)</name>
        <dbReference type="ChEBI" id="CHEBI:29105"/>
    </ligand>
</feature>
<dbReference type="Gene3D" id="1.10.340.30">
    <property type="entry name" value="Hypothetical protein, domain 2"/>
    <property type="match status" value="1"/>
</dbReference>
<proteinExistence type="predicted"/>
<dbReference type="PANTHER" id="PTHR30037:SF4">
    <property type="entry name" value="DNA-3-METHYLADENINE GLYCOSYLASE I"/>
    <property type="match status" value="1"/>
</dbReference>